<proteinExistence type="predicted"/>
<protein>
    <submittedName>
        <fullName evidence="1">Uncharacterized protein</fullName>
    </submittedName>
</protein>
<comment type="caution">
    <text evidence="1">The sequence shown here is derived from an EMBL/GenBank/DDBJ whole genome shotgun (WGS) entry which is preliminary data.</text>
</comment>
<dbReference type="RefSeq" id="WP_247029577.1">
    <property type="nucleotide sequence ID" value="NZ_JALKCH010000007.1"/>
</dbReference>
<sequence>MITQRAAFTPDPVVVRIGHEDIDVRGLSCAIDLIRSLRHDRLGNFAELLLAQMEAAREPAQQAEAWRAFRTWSTACGLDPDTRHAA</sequence>
<gene>
    <name evidence="1" type="ORF">MWN34_12230</name>
</gene>
<dbReference type="EMBL" id="JALKCH010000007">
    <property type="protein sequence ID" value="MCK0197681.1"/>
    <property type="molecule type" value="Genomic_DNA"/>
</dbReference>
<dbReference type="Proteomes" id="UP001203284">
    <property type="component" value="Unassembled WGS sequence"/>
</dbReference>
<keyword evidence="2" id="KW-1185">Reference proteome</keyword>
<organism evidence="1 2">
    <name type="scientific">Ancylobacter crimeensis</name>
    <dbReference type="NCBI Taxonomy" id="2579147"/>
    <lineage>
        <taxon>Bacteria</taxon>
        <taxon>Pseudomonadati</taxon>
        <taxon>Pseudomonadota</taxon>
        <taxon>Alphaproteobacteria</taxon>
        <taxon>Hyphomicrobiales</taxon>
        <taxon>Xanthobacteraceae</taxon>
        <taxon>Ancylobacter</taxon>
    </lineage>
</organism>
<evidence type="ECO:0000313" key="2">
    <source>
        <dbReference type="Proteomes" id="UP001203284"/>
    </source>
</evidence>
<accession>A0ABT0DCJ4</accession>
<name>A0ABT0DCJ4_9HYPH</name>
<reference evidence="1 2" key="1">
    <citation type="submission" date="2022-04" db="EMBL/GenBank/DDBJ databases">
        <authorList>
            <person name="Grouzdev D.S."/>
            <person name="Pantiukh K.S."/>
            <person name="Krutkina M.S."/>
        </authorList>
    </citation>
    <scope>NUCLEOTIDE SEQUENCE [LARGE SCALE GENOMIC DNA]</scope>
    <source>
        <strain evidence="1 2">6x-1</strain>
    </source>
</reference>
<evidence type="ECO:0000313" key="1">
    <source>
        <dbReference type="EMBL" id="MCK0197681.1"/>
    </source>
</evidence>